<dbReference type="GO" id="GO:0042597">
    <property type="term" value="C:periplasmic space"/>
    <property type="evidence" value="ECO:0007669"/>
    <property type="project" value="UniProtKB-SubCell"/>
</dbReference>
<gene>
    <name evidence="8" type="ORF">NB640_08890</name>
</gene>
<feature type="domain" description="BON" evidence="7">
    <location>
        <begin position="36"/>
        <end position="104"/>
    </location>
</feature>
<feature type="chain" id="PRO_5038871030" description="Osmotically-inducible protein Y" evidence="6">
    <location>
        <begin position="22"/>
        <end position="104"/>
    </location>
</feature>
<keyword evidence="9" id="KW-1185">Reference proteome</keyword>
<dbReference type="RefSeq" id="WP_269308362.1">
    <property type="nucleotide sequence ID" value="NZ_CP098242.1"/>
</dbReference>
<dbReference type="Gene3D" id="3.30.1340.30">
    <property type="match status" value="1"/>
</dbReference>
<dbReference type="Pfam" id="PF04972">
    <property type="entry name" value="BON"/>
    <property type="match status" value="1"/>
</dbReference>
<dbReference type="PANTHER" id="PTHR34606">
    <property type="entry name" value="BON DOMAIN-CONTAINING PROTEIN"/>
    <property type="match status" value="1"/>
</dbReference>
<evidence type="ECO:0000256" key="5">
    <source>
        <dbReference type="ARBA" id="ARBA00070588"/>
    </source>
</evidence>
<organism evidence="8 9">
    <name type="scientific">Oxalobacter vibrioformis</name>
    <dbReference type="NCBI Taxonomy" id="933080"/>
    <lineage>
        <taxon>Bacteria</taxon>
        <taxon>Pseudomonadati</taxon>
        <taxon>Pseudomonadota</taxon>
        <taxon>Betaproteobacteria</taxon>
        <taxon>Burkholderiales</taxon>
        <taxon>Oxalobacteraceae</taxon>
        <taxon>Oxalobacter</taxon>
    </lineage>
</organism>
<evidence type="ECO:0000259" key="7">
    <source>
        <dbReference type="PROSITE" id="PS50914"/>
    </source>
</evidence>
<dbReference type="InterPro" id="IPR007055">
    <property type="entry name" value="BON_dom"/>
</dbReference>
<keyword evidence="3" id="KW-0677">Repeat</keyword>
<dbReference type="Proteomes" id="UP001156215">
    <property type="component" value="Chromosome"/>
</dbReference>
<dbReference type="EMBL" id="CP098242">
    <property type="protein sequence ID" value="WAW09364.1"/>
    <property type="molecule type" value="Genomic_DNA"/>
</dbReference>
<evidence type="ECO:0000256" key="3">
    <source>
        <dbReference type="ARBA" id="ARBA00022737"/>
    </source>
</evidence>
<protein>
    <recommendedName>
        <fullName evidence="5">Osmotically-inducible protein Y</fullName>
    </recommendedName>
</protein>
<sequence length="104" mass="11051">MKVFRYACFAFFALLVASLSACSTGQKHGTVGQYVEDSAITTNVKAAIFQESDLSAAEINVETFNGIVQLSGFVSQSAQISKAGQVAQRVEGVKGVKNSLTVKR</sequence>
<dbReference type="InterPro" id="IPR014004">
    <property type="entry name" value="Transpt-assoc_nodulatn_dom_bac"/>
</dbReference>
<name>A0A9E9LV04_9BURK</name>
<evidence type="ECO:0000256" key="2">
    <source>
        <dbReference type="ARBA" id="ARBA00022729"/>
    </source>
</evidence>
<dbReference type="KEGG" id="ovb:NB640_08890"/>
<evidence type="ECO:0000313" key="9">
    <source>
        <dbReference type="Proteomes" id="UP001156215"/>
    </source>
</evidence>
<evidence type="ECO:0000256" key="4">
    <source>
        <dbReference type="ARBA" id="ARBA00022764"/>
    </source>
</evidence>
<dbReference type="AlphaFoldDB" id="A0A9E9LV04"/>
<dbReference type="PROSITE" id="PS51257">
    <property type="entry name" value="PROKAR_LIPOPROTEIN"/>
    <property type="match status" value="1"/>
</dbReference>
<accession>A0A9E9LV04</accession>
<reference evidence="8" key="1">
    <citation type="journal article" date="2022" name="Front. Microbiol.">
        <title>New perspectives on an old grouping: The genomic and phenotypic variability of Oxalobacter formigenes and the implications for calcium oxalate stone prevention.</title>
        <authorList>
            <person name="Chmiel J.A."/>
            <person name="Carr C."/>
            <person name="Stuivenberg G.A."/>
            <person name="Venema R."/>
            <person name="Chanyi R.M."/>
            <person name="Al K.F."/>
            <person name="Giguere D."/>
            <person name="Say H."/>
            <person name="Akouris P.P."/>
            <person name="Dominguez Romero S.A."/>
            <person name="Kwong A."/>
            <person name="Tai V."/>
            <person name="Koval S.F."/>
            <person name="Razvi H."/>
            <person name="Bjazevic J."/>
            <person name="Burton J.P."/>
        </authorList>
    </citation>
    <scope>NUCLEOTIDE SEQUENCE</scope>
    <source>
        <strain evidence="8">WoOx3</strain>
    </source>
</reference>
<feature type="signal peptide" evidence="6">
    <location>
        <begin position="1"/>
        <end position="21"/>
    </location>
</feature>
<evidence type="ECO:0000256" key="1">
    <source>
        <dbReference type="ARBA" id="ARBA00004418"/>
    </source>
</evidence>
<proteinExistence type="predicted"/>
<keyword evidence="2 6" id="KW-0732">Signal</keyword>
<dbReference type="SMART" id="SM00749">
    <property type="entry name" value="BON"/>
    <property type="match status" value="1"/>
</dbReference>
<evidence type="ECO:0000313" key="8">
    <source>
        <dbReference type="EMBL" id="WAW09364.1"/>
    </source>
</evidence>
<dbReference type="PANTHER" id="PTHR34606:SF16">
    <property type="entry name" value="BON DOMAIN-CONTAINING PROTEIN"/>
    <property type="match status" value="1"/>
</dbReference>
<dbReference type="PROSITE" id="PS50914">
    <property type="entry name" value="BON"/>
    <property type="match status" value="1"/>
</dbReference>
<comment type="subcellular location">
    <subcellularLocation>
        <location evidence="1">Periplasm</location>
    </subcellularLocation>
</comment>
<dbReference type="FunFam" id="3.30.1340.30:FF:000001">
    <property type="entry name" value="Molecular chaperone OsmY"/>
    <property type="match status" value="1"/>
</dbReference>
<dbReference type="InterPro" id="IPR051686">
    <property type="entry name" value="Lipoprotein_DolP"/>
</dbReference>
<keyword evidence="4" id="KW-0574">Periplasm</keyword>
<evidence type="ECO:0000256" key="6">
    <source>
        <dbReference type="SAM" id="SignalP"/>
    </source>
</evidence>